<proteinExistence type="predicted"/>
<feature type="transmembrane region" description="Helical" evidence="2">
    <location>
        <begin position="376"/>
        <end position="396"/>
    </location>
</feature>
<feature type="compositionally biased region" description="Polar residues" evidence="1">
    <location>
        <begin position="23"/>
        <end position="35"/>
    </location>
</feature>
<feature type="transmembrane region" description="Helical" evidence="2">
    <location>
        <begin position="242"/>
        <end position="261"/>
    </location>
</feature>
<feature type="compositionally biased region" description="Low complexity" evidence="1">
    <location>
        <begin position="207"/>
        <end position="218"/>
    </location>
</feature>
<keyword evidence="5" id="KW-1185">Reference proteome</keyword>
<protein>
    <submittedName>
        <fullName evidence="4">Uncharacterized protein</fullName>
    </submittedName>
</protein>
<keyword evidence="2" id="KW-0472">Membrane</keyword>
<evidence type="ECO:0000256" key="1">
    <source>
        <dbReference type="SAM" id="MobiDB-lite"/>
    </source>
</evidence>
<feature type="compositionally biased region" description="Basic residues" evidence="1">
    <location>
        <begin position="113"/>
        <end position="126"/>
    </location>
</feature>
<dbReference type="AlphaFoldDB" id="A0A507CUZ0"/>
<feature type="compositionally biased region" description="Basic and acidic residues" evidence="1">
    <location>
        <begin position="85"/>
        <end position="101"/>
    </location>
</feature>
<dbReference type="PANTHER" id="PTHR42032">
    <property type="entry name" value="YALI0E30679P"/>
    <property type="match status" value="1"/>
</dbReference>
<feature type="region of interest" description="Disordered" evidence="1">
    <location>
        <begin position="612"/>
        <end position="655"/>
    </location>
</feature>
<dbReference type="PANTHER" id="PTHR42032:SF1">
    <property type="entry name" value="YALI0E30679P"/>
    <property type="match status" value="1"/>
</dbReference>
<keyword evidence="2" id="KW-1133">Transmembrane helix</keyword>
<evidence type="ECO:0000313" key="4">
    <source>
        <dbReference type="EMBL" id="TPX42987.1"/>
    </source>
</evidence>
<comment type="caution">
    <text evidence="4">The sequence shown here is derived from an EMBL/GenBank/DDBJ whole genome shotgun (WGS) entry which is preliminary data.</text>
</comment>
<keyword evidence="2" id="KW-0812">Transmembrane</keyword>
<feature type="compositionally biased region" description="Polar residues" evidence="1">
    <location>
        <begin position="50"/>
        <end position="65"/>
    </location>
</feature>
<feature type="transmembrane region" description="Helical" evidence="2">
    <location>
        <begin position="267"/>
        <end position="285"/>
    </location>
</feature>
<evidence type="ECO:0000256" key="2">
    <source>
        <dbReference type="SAM" id="Phobius"/>
    </source>
</evidence>
<dbReference type="Proteomes" id="UP000317494">
    <property type="component" value="Unassembled WGS sequence"/>
</dbReference>
<dbReference type="EMBL" id="QEAM01000244">
    <property type="protein sequence ID" value="TPX42987.1"/>
    <property type="molecule type" value="Genomic_DNA"/>
</dbReference>
<dbReference type="EMBL" id="QEAN01000409">
    <property type="protein sequence ID" value="TPX37926.1"/>
    <property type="molecule type" value="Genomic_DNA"/>
</dbReference>
<sequence>MLAAELPVSVETQSVDDDLHPQTHPTSDQPVTPQNRMKPASTPTELPADNQPQIPHQVLGQTVHGSSKPAMTHSLQNQGVPNSHIRRDSEPVLESFTRDETTYGGMAGTAGLRQRKSGGTRTHNHPHQQPLPHPTPNTKLPRRRSSSAHTSASSEPYSTGDTSLDSTTNPRADSHIPPFAYSSTVTKPIPPPIPTSNCNTIYGTAAPSPSGRSEFSSPSLASSSAAAVSPPKAAAQQQQHDFPLVFIWPIIFAVTPPIMTLLFGSGILWGEMFLLLLAAFYLYFITKMPWDMYHSVRPRRSLNRVATTSHLHHTMSSDGQTTIDFETMSQTYRHAAQKKLKRLEHFYLGLIALSPFVGGLGLYLTRCLLTQPNQLISNFNIVLFIVAAGIRPLNLIMNLGKADATRLQDEVNYPSTEVDNLKGRVAYLEGRLATVLGTCASKADFDALKEEQVSYMSTLSRTVRKAEKRVEQIRVFIEERIPNVEGRLRQVCEGIEKCRGGELVLAGQQSPATDTNVEINPPTTSNLMTISTVASHHPHHAAPNGHFNSSSRSSSSAGFMSWSAALLVLTTWLISMVGYVVARCALLPFTVMGGVICGIYRLLPAMTKQSSNQTALKDKMPSSKYHINGGESSRKRGSIQLENMEVGRKKHSLRS</sequence>
<feature type="compositionally biased region" description="Polar residues" evidence="1">
    <location>
        <begin position="155"/>
        <end position="171"/>
    </location>
</feature>
<organism evidence="4 6">
    <name type="scientific">Synchytrium endobioticum</name>
    <dbReference type="NCBI Taxonomy" id="286115"/>
    <lineage>
        <taxon>Eukaryota</taxon>
        <taxon>Fungi</taxon>
        <taxon>Fungi incertae sedis</taxon>
        <taxon>Chytridiomycota</taxon>
        <taxon>Chytridiomycota incertae sedis</taxon>
        <taxon>Chytridiomycetes</taxon>
        <taxon>Synchytriales</taxon>
        <taxon>Synchytriaceae</taxon>
        <taxon>Synchytrium</taxon>
    </lineage>
</organism>
<dbReference type="Proteomes" id="UP000320475">
    <property type="component" value="Unassembled WGS sequence"/>
</dbReference>
<dbReference type="STRING" id="286115.A0A507CUZ0"/>
<dbReference type="VEuPathDB" id="FungiDB:SeMB42_g06796"/>
<evidence type="ECO:0000313" key="5">
    <source>
        <dbReference type="Proteomes" id="UP000317494"/>
    </source>
</evidence>
<feature type="transmembrane region" description="Helical" evidence="2">
    <location>
        <begin position="585"/>
        <end position="603"/>
    </location>
</feature>
<feature type="region of interest" description="Disordered" evidence="1">
    <location>
        <begin position="1"/>
        <end position="218"/>
    </location>
</feature>
<name>A0A507CUZ0_9FUNG</name>
<reference evidence="5 6" key="1">
    <citation type="journal article" date="2019" name="Sci. Rep.">
        <title>Comparative genomics of chytrid fungi reveal insights into the obligate biotrophic and pathogenic lifestyle of Synchytrium endobioticum.</title>
        <authorList>
            <person name="van de Vossenberg B.T.L.H."/>
            <person name="Warris S."/>
            <person name="Nguyen H.D.T."/>
            <person name="van Gent-Pelzer M.P.E."/>
            <person name="Joly D.L."/>
            <person name="van de Geest H.C."/>
            <person name="Bonants P.J.M."/>
            <person name="Smith D.S."/>
            <person name="Levesque C.A."/>
            <person name="van der Lee T.A.J."/>
        </authorList>
    </citation>
    <scope>NUCLEOTIDE SEQUENCE [LARGE SCALE GENOMIC DNA]</scope>
    <source>
        <strain evidence="4 6">LEV6574</strain>
        <strain evidence="3 5">MB42</strain>
    </source>
</reference>
<evidence type="ECO:0000313" key="3">
    <source>
        <dbReference type="EMBL" id="TPX37926.1"/>
    </source>
</evidence>
<evidence type="ECO:0000313" key="6">
    <source>
        <dbReference type="Proteomes" id="UP000320475"/>
    </source>
</evidence>
<feature type="transmembrane region" description="Helical" evidence="2">
    <location>
        <begin position="346"/>
        <end position="364"/>
    </location>
</feature>
<gene>
    <name evidence="4" type="ORF">SeLEV6574_g05310</name>
    <name evidence="3" type="ORF">SeMB42_g06796</name>
</gene>
<feature type="transmembrane region" description="Helical" evidence="2">
    <location>
        <begin position="559"/>
        <end position="579"/>
    </location>
</feature>
<dbReference type="OrthoDB" id="10263751at2759"/>
<accession>A0A507CUZ0</accession>